<reference evidence="10" key="1">
    <citation type="journal article" date="2019" name="Sci. Rep.">
        <title>Draft genome of Tanacetum cinerariifolium, the natural source of mosquito coil.</title>
        <authorList>
            <person name="Yamashiro T."/>
            <person name="Shiraishi A."/>
            <person name="Satake H."/>
            <person name="Nakayama K."/>
        </authorList>
    </citation>
    <scope>NUCLEOTIDE SEQUENCE</scope>
</reference>
<dbReference type="InterPro" id="IPR036875">
    <property type="entry name" value="Znf_CCHC_sf"/>
</dbReference>
<dbReference type="InterPro" id="IPR043502">
    <property type="entry name" value="DNA/RNA_pol_sf"/>
</dbReference>
<dbReference type="Pfam" id="PF25597">
    <property type="entry name" value="SH3_retrovirus"/>
    <property type="match status" value="1"/>
</dbReference>
<dbReference type="InterPro" id="IPR057670">
    <property type="entry name" value="SH3_retrovirus"/>
</dbReference>
<keyword evidence="7" id="KW-0862">Zinc</keyword>
<evidence type="ECO:0000256" key="3">
    <source>
        <dbReference type="ARBA" id="ARBA00022722"/>
    </source>
</evidence>
<feature type="compositionally biased region" description="Basic and acidic residues" evidence="8">
    <location>
        <begin position="1217"/>
        <end position="1234"/>
    </location>
</feature>
<keyword evidence="4" id="KW-0255">Endonuclease</keyword>
<gene>
    <name evidence="10" type="ORF">Tci_051395</name>
</gene>
<dbReference type="GO" id="GO:0004519">
    <property type="term" value="F:endonuclease activity"/>
    <property type="evidence" value="ECO:0007669"/>
    <property type="project" value="UniProtKB-KW"/>
</dbReference>
<dbReference type="Pfam" id="PF00098">
    <property type="entry name" value="zf-CCHC"/>
    <property type="match status" value="1"/>
</dbReference>
<dbReference type="EMBL" id="BKCJ010007867">
    <property type="protein sequence ID" value="GEU79417.1"/>
    <property type="molecule type" value="Genomic_DNA"/>
</dbReference>
<feature type="compositionally biased region" description="Polar residues" evidence="8">
    <location>
        <begin position="730"/>
        <end position="742"/>
    </location>
</feature>
<sequence length="1267" mass="141803">MFPEEPDEVENYVGGVPDMIHGRKSIRECNVVARDFAVDTAGTNPNSNVVTGTFLLSNRNASILFDTGDDRSFVSTEFSFLIDIILTTLDYGYDVELDDGLGAMLMQREKVIAYESRRLKIYKKNNTTHDLKLGAVVFTLKIWRHYLYRMKCTVFNDHKSLQYILDHKELNMRQCCWLELLSDYDFEIRYHLGKVNVVADALSKKEQIKPLWVRAIVMTIDLDLRKQILEAWSEARKPKNLGAEDVGGMLIEKLRESDNPRKEKLEPHSDGTLCLRNITHFDKSKVKCFNCHKMGHFARECRSPRSQDRGKRERESYKKDPKVEEPAPKAMIAIDELDRLLGSQKLDKDKKGVGFNEYCAIPPPPAQVYSPPKKDLSWMGLPEFVDDTVTDYTRPTTSVDVLKSVSKELEERWKSNNPSYFEQGGSSGNVGLKPMIKFVKEYGCPNATKVNNTKNARKPTVKYTKMYKNTSQSPRGILQDNIDDKGYWDSGCSRHIIGNILYLSEYETFDGGYMSFGHGRGKITDESFLCHLNFKSMNKLVRSNLVKGLPYKSFENDHSCVACLKGKQHNASCKSKILNTLDHLGKFDAKGDEGYFVRYSLSSKAFRVFNKRTKKIENLHVDFLENRSTEKGTSPDWLFDIDTLTNSMNYVPVVVAGTSSTNILGTKKDIHQAVKEKESPLRFISLPNWFQEAQMEISNETVQKDDAIPNNNAPQKEQKEVNRDKEVPKSSGNSNPTAITKVSTNNSFELASSSTVETDVPTVSTPVLTGSLYVPPVTSSVPIIFLRGGSSYLELLSLGNAMSFENRLEDFFRDTSDAVSLNDVEADLSNMETAIQVIPTHTLKIHKDHPKSQIIGPIDTPVQTRQKTKNVDKQSFIATIHQKTNLDILQYCLLSCFLSQEEPKKIVDALKDRSWVKAMQQELLQFKIQNAWVLVDYSDYGGANQDRKSTTRGCQFLGRRLISWQCKKQTIVATSTTEAEYVAAASGCGQVLWIQNQLLDYGIETMDGETKILAKVNGRQRIVSGSSIRRHLKLNDEEDKTAFTIRDVRYREAFPTVTRLDAGQDRQNIPKTSAMPHEASLRVTSLGGGEGRGCSKHGGIDQGEDLLVGDTMKDCDKSADTMSDSTDDMSNVLGTLGAANILTSGGLRLVFTTASLSVATTSTIVSLAIATASGSFPTAAIFTTASVATPTTRLTRSSRGVVIESSSPISVNIPSISKKDKGKGKMTEPEHPSKEKVLEQISAQLARDLEATFAQEDQIIREQAKKF</sequence>
<evidence type="ECO:0000256" key="6">
    <source>
        <dbReference type="ARBA" id="ARBA00022918"/>
    </source>
</evidence>
<keyword evidence="7" id="KW-0863">Zinc-finger</keyword>
<evidence type="ECO:0000256" key="1">
    <source>
        <dbReference type="ARBA" id="ARBA00022679"/>
    </source>
</evidence>
<dbReference type="PROSITE" id="PS50158">
    <property type="entry name" value="ZF_CCHC"/>
    <property type="match status" value="1"/>
</dbReference>
<dbReference type="SUPFAM" id="SSF56672">
    <property type="entry name" value="DNA/RNA polymerases"/>
    <property type="match status" value="1"/>
</dbReference>
<keyword evidence="3" id="KW-0540">Nuclease</keyword>
<evidence type="ECO:0000313" key="10">
    <source>
        <dbReference type="EMBL" id="GEU79417.1"/>
    </source>
</evidence>
<dbReference type="AlphaFoldDB" id="A0A6L2N1V7"/>
<evidence type="ECO:0000256" key="8">
    <source>
        <dbReference type="SAM" id="MobiDB-lite"/>
    </source>
</evidence>
<feature type="region of interest" description="Disordered" evidence="8">
    <location>
        <begin position="300"/>
        <end position="325"/>
    </location>
</feature>
<feature type="region of interest" description="Disordered" evidence="8">
    <location>
        <begin position="701"/>
        <end position="742"/>
    </location>
</feature>
<dbReference type="SUPFAM" id="SSF57756">
    <property type="entry name" value="Retrovirus zinc finger-like domains"/>
    <property type="match status" value="1"/>
</dbReference>
<comment type="caution">
    <text evidence="10">The sequence shown here is derived from an EMBL/GenBank/DDBJ whole genome shotgun (WGS) entry which is preliminary data.</text>
</comment>
<dbReference type="Pfam" id="PF17917">
    <property type="entry name" value="RT_RNaseH"/>
    <property type="match status" value="1"/>
</dbReference>
<feature type="compositionally biased region" description="Basic and acidic residues" evidence="8">
    <location>
        <begin position="716"/>
        <end position="728"/>
    </location>
</feature>
<evidence type="ECO:0000256" key="7">
    <source>
        <dbReference type="PROSITE-ProRule" id="PRU00047"/>
    </source>
</evidence>
<evidence type="ECO:0000259" key="9">
    <source>
        <dbReference type="PROSITE" id="PS50158"/>
    </source>
</evidence>
<keyword evidence="6 10" id="KW-0695">RNA-directed DNA polymerase</keyword>
<dbReference type="Pfam" id="PF13976">
    <property type="entry name" value="gag_pre-integrs"/>
    <property type="match status" value="1"/>
</dbReference>
<organism evidence="10">
    <name type="scientific">Tanacetum cinerariifolium</name>
    <name type="common">Dalmatian daisy</name>
    <name type="synonym">Chrysanthemum cinerariifolium</name>
    <dbReference type="NCBI Taxonomy" id="118510"/>
    <lineage>
        <taxon>Eukaryota</taxon>
        <taxon>Viridiplantae</taxon>
        <taxon>Streptophyta</taxon>
        <taxon>Embryophyta</taxon>
        <taxon>Tracheophyta</taxon>
        <taxon>Spermatophyta</taxon>
        <taxon>Magnoliopsida</taxon>
        <taxon>eudicotyledons</taxon>
        <taxon>Gunneridae</taxon>
        <taxon>Pentapetalae</taxon>
        <taxon>asterids</taxon>
        <taxon>campanulids</taxon>
        <taxon>Asterales</taxon>
        <taxon>Asteraceae</taxon>
        <taxon>Asteroideae</taxon>
        <taxon>Anthemideae</taxon>
        <taxon>Anthemidinae</taxon>
        <taxon>Tanacetum</taxon>
    </lineage>
</organism>
<keyword evidence="7" id="KW-0479">Metal-binding</keyword>
<dbReference type="InterPro" id="IPR025724">
    <property type="entry name" value="GAG-pre-integrase_dom"/>
</dbReference>
<name>A0A6L2N1V7_TANCI</name>
<dbReference type="InterPro" id="IPR041373">
    <property type="entry name" value="RT_RNaseH"/>
</dbReference>
<dbReference type="GO" id="GO:0008270">
    <property type="term" value="F:zinc ion binding"/>
    <property type="evidence" value="ECO:0007669"/>
    <property type="project" value="UniProtKB-KW"/>
</dbReference>
<dbReference type="CDD" id="cd09274">
    <property type="entry name" value="RNase_HI_RT_Ty3"/>
    <property type="match status" value="1"/>
</dbReference>
<keyword evidence="5" id="KW-0378">Hydrolase</keyword>
<dbReference type="GO" id="GO:0016787">
    <property type="term" value="F:hydrolase activity"/>
    <property type="evidence" value="ECO:0007669"/>
    <property type="project" value="UniProtKB-KW"/>
</dbReference>
<evidence type="ECO:0000256" key="5">
    <source>
        <dbReference type="ARBA" id="ARBA00022801"/>
    </source>
</evidence>
<evidence type="ECO:0000256" key="4">
    <source>
        <dbReference type="ARBA" id="ARBA00022759"/>
    </source>
</evidence>
<dbReference type="SMART" id="SM00343">
    <property type="entry name" value="ZnF_C2HC"/>
    <property type="match status" value="1"/>
</dbReference>
<proteinExistence type="predicted"/>
<dbReference type="Pfam" id="PF08284">
    <property type="entry name" value="RVP_2"/>
    <property type="match status" value="1"/>
</dbReference>
<dbReference type="PANTHER" id="PTHR34072">
    <property type="entry name" value="ENZYMATIC POLYPROTEIN-RELATED"/>
    <property type="match status" value="1"/>
</dbReference>
<feature type="region of interest" description="Disordered" evidence="8">
    <location>
        <begin position="1213"/>
        <end position="1234"/>
    </location>
</feature>
<dbReference type="GO" id="GO:0003676">
    <property type="term" value="F:nucleic acid binding"/>
    <property type="evidence" value="ECO:0007669"/>
    <property type="project" value="InterPro"/>
</dbReference>
<evidence type="ECO:0000256" key="2">
    <source>
        <dbReference type="ARBA" id="ARBA00022695"/>
    </source>
</evidence>
<dbReference type="InterPro" id="IPR001878">
    <property type="entry name" value="Znf_CCHC"/>
</dbReference>
<protein>
    <submittedName>
        <fullName evidence="10">Putative reverse transcriptase domain-containing protein</fullName>
    </submittedName>
</protein>
<feature type="domain" description="CCHC-type" evidence="9">
    <location>
        <begin position="287"/>
        <end position="303"/>
    </location>
</feature>
<keyword evidence="2" id="KW-0548">Nucleotidyltransferase</keyword>
<dbReference type="Gene3D" id="4.10.60.10">
    <property type="entry name" value="Zinc finger, CCHC-type"/>
    <property type="match status" value="1"/>
</dbReference>
<dbReference type="GO" id="GO:0003964">
    <property type="term" value="F:RNA-directed DNA polymerase activity"/>
    <property type="evidence" value="ECO:0007669"/>
    <property type="project" value="UniProtKB-KW"/>
</dbReference>
<dbReference type="CDD" id="cd09272">
    <property type="entry name" value="RNase_HI_RT_Ty1"/>
    <property type="match status" value="1"/>
</dbReference>
<keyword evidence="1" id="KW-0808">Transferase</keyword>
<dbReference type="PANTHER" id="PTHR34072:SF52">
    <property type="entry name" value="RIBONUCLEASE H"/>
    <property type="match status" value="1"/>
</dbReference>
<accession>A0A6L2N1V7</accession>